<sequence length="52" mass="5559">PMIAPRDVARASLDGVVAGSVEVVVDDWSRMVKDSLAGDPAPFYEKMRAILG</sequence>
<evidence type="ECO:0000313" key="2">
    <source>
        <dbReference type="Proteomes" id="UP000265361"/>
    </source>
</evidence>
<gene>
    <name evidence="1" type="ORF">DZF97_18410</name>
</gene>
<name>A0A399NNF0_9MICO</name>
<evidence type="ECO:0000313" key="1">
    <source>
        <dbReference type="EMBL" id="RII95695.1"/>
    </source>
</evidence>
<protein>
    <submittedName>
        <fullName evidence="1">Short-chain dehydrogenase</fullName>
    </submittedName>
</protein>
<proteinExistence type="predicted"/>
<dbReference type="EMBL" id="QWED01001236">
    <property type="protein sequence ID" value="RII95695.1"/>
    <property type="molecule type" value="Genomic_DNA"/>
</dbReference>
<reference evidence="1 2" key="1">
    <citation type="submission" date="2018-08" db="EMBL/GenBank/DDBJ databases">
        <title>Genome Sequence of Clavibacter michiganensis Subspecies type strains, and the Atypical Peach-Colored Strains Isolated from Tomato.</title>
        <authorList>
            <person name="Osdaghi E."/>
            <person name="Portier P."/>
            <person name="Briand M."/>
            <person name="Jacques M.-A."/>
        </authorList>
    </citation>
    <scope>NUCLEOTIDE SEQUENCE [LARGE SCALE GENOMIC DNA]</scope>
    <source>
        <strain evidence="1 2">CFBP 7577</strain>
    </source>
</reference>
<accession>A0A399NNF0</accession>
<dbReference type="AlphaFoldDB" id="A0A399NNF0"/>
<dbReference type="Proteomes" id="UP000265361">
    <property type="component" value="Unassembled WGS sequence"/>
</dbReference>
<organism evidence="1 2">
    <name type="scientific">Clavibacter nebraskensis</name>
    <dbReference type="NCBI Taxonomy" id="31963"/>
    <lineage>
        <taxon>Bacteria</taxon>
        <taxon>Bacillati</taxon>
        <taxon>Actinomycetota</taxon>
        <taxon>Actinomycetes</taxon>
        <taxon>Micrococcales</taxon>
        <taxon>Microbacteriaceae</taxon>
        <taxon>Clavibacter</taxon>
    </lineage>
</organism>
<comment type="caution">
    <text evidence="1">The sequence shown here is derived from an EMBL/GenBank/DDBJ whole genome shotgun (WGS) entry which is preliminary data.</text>
</comment>
<feature type="non-terminal residue" evidence="1">
    <location>
        <position position="1"/>
    </location>
</feature>